<name>A0A645F2Y7_9ZZZZ</name>
<dbReference type="AlphaFoldDB" id="A0A645F2Y7"/>
<organism evidence="1">
    <name type="scientific">bioreactor metagenome</name>
    <dbReference type="NCBI Taxonomy" id="1076179"/>
    <lineage>
        <taxon>unclassified sequences</taxon>
        <taxon>metagenomes</taxon>
        <taxon>ecological metagenomes</taxon>
    </lineage>
</organism>
<dbReference type="SUPFAM" id="SSF52540">
    <property type="entry name" value="P-loop containing nucleoside triphosphate hydrolases"/>
    <property type="match status" value="1"/>
</dbReference>
<proteinExistence type="predicted"/>
<gene>
    <name evidence="1" type="ORF">SDC9_155051</name>
</gene>
<comment type="caution">
    <text evidence="1">The sequence shown here is derived from an EMBL/GenBank/DDBJ whole genome shotgun (WGS) entry which is preliminary data.</text>
</comment>
<reference evidence="1" key="1">
    <citation type="submission" date="2019-08" db="EMBL/GenBank/DDBJ databases">
        <authorList>
            <person name="Kucharzyk K."/>
            <person name="Murdoch R.W."/>
            <person name="Higgins S."/>
            <person name="Loffler F."/>
        </authorList>
    </citation>
    <scope>NUCLEOTIDE SEQUENCE</scope>
</reference>
<sequence length="196" mass="21359">MLCDFELRRNWRNTNEIAESTCVASLTPLPELSEVSGPQVRWVLLGPAKSERLALNEEVHDALAAGISPRDLVVLSLAAEKRAIFASGLTIAGLKSVPFDAQTPWQEGTIRCASVFRFKGLESRAIILTDISGFASDEQQMAAYVGMSRANTWLSVILSPAAFADLQSNRLRFPDLLGQSTITKSTDTFSAAHHEP</sequence>
<protein>
    <submittedName>
        <fullName evidence="1">Uncharacterized protein</fullName>
    </submittedName>
</protein>
<dbReference type="InterPro" id="IPR027417">
    <property type="entry name" value="P-loop_NTPase"/>
</dbReference>
<dbReference type="EMBL" id="VSSQ01053785">
    <property type="protein sequence ID" value="MPN07779.1"/>
    <property type="molecule type" value="Genomic_DNA"/>
</dbReference>
<evidence type="ECO:0000313" key="1">
    <source>
        <dbReference type="EMBL" id="MPN07779.1"/>
    </source>
</evidence>
<dbReference type="Gene3D" id="3.40.50.300">
    <property type="entry name" value="P-loop containing nucleotide triphosphate hydrolases"/>
    <property type="match status" value="1"/>
</dbReference>
<accession>A0A645F2Y7</accession>